<dbReference type="SMART" id="SM00926">
    <property type="entry name" value="Molybdop_Fe4S4"/>
    <property type="match status" value="1"/>
</dbReference>
<name>A0AA41R5K9_9BACT</name>
<sequence length="977" mass="106614">MHRRTFLKLSSIGTAAFAVGCSAKGEDRLHAMVRANEDMVTGQATLYATACRECPAGCGVLAANREGRVIKLEGNPLHPVNRRALCMRGQAALQGLYHPDRLHRPRLRDGNDWREISFAQAASLLREKMTAAAATGPGRIAMVTETVGRTQMALFETVLAHYGAGSPLVFEPRAYEALKFAYAQVLGAPMLPVLHMERADLLLGFGADFLETWLSPVAYARKFKEMHRWREGRKGFFIEVSPFQSLTGANADRWVGCRPGGEAAVIMGLLRMVLAADTGRVAWRGDLAALAADYTPDAVARLTGVPEEALAAVADRLLAAERPLVLGTGAGVWGASAAAAEMAALFLNLVLDPALSLIDRGDRYRVEVADRRDTVLNAFEAMADNDTALVLLNNVNPVFALPGGDRLGDLLAHGDRFTVVFGNTMDETAARADLVVPVQNALETWDAYEATSRTITTLQPTMGRISAAPGLGDLWLDLLPIEERPATEYRQLTARTVQAAAAADTEAAWLAILQQGGRFDIEASLADAPRVDRQAVDRLRRSLDRLPAPAQDPVLLVAPSLRFLDGRTADRPWMPEIPDPVCQVAWQTVAMVHPRTLSDLGAREGDRIAIATDGGQVQVHAYSHPGVSPVGVVVPAGQGHTHMGRYARGQGVNPIALLGDGRDPLSGAPDGAAPIVRLTAAGPGKALASVSGSRFQHGRKIAVSVPLERADIPPPKSKYLDMDSFPLTLPLPEGYDPKRDFYPPHDHHTYRWAMVVDLDRCVGCSACVAACYAENSVGVVGEEQVIAGREMAWIRIERYQDEQDPTRLIFLPMLCQHCDNAPCESVCPVYAPHHSVEGLNNQIYNRCIGTRYCGQNCPYKVRRFNWFTWPFPEPLNLQLNPDVTVRSAGVMEKCSFCVQRIKTARTRAKNEKREIRDGEVVPACVQTCPTQALWFGNLMDPESTVRKMVDSPRAYQVMGYLNTKPAVIYLKKVVQAL</sequence>
<dbReference type="Pfam" id="PF04879">
    <property type="entry name" value="Molybdop_Fe4S4"/>
    <property type="match status" value="1"/>
</dbReference>
<reference evidence="11" key="1">
    <citation type="submission" date="2022-04" db="EMBL/GenBank/DDBJ databases">
        <title>Desulfatitalea alkaliphila sp. nov., a novel anaerobic sulfate-reducing bacterium isolated from terrestrial mud volcano, Taman Peninsula, Russia.</title>
        <authorList>
            <person name="Khomyakova M.A."/>
            <person name="Merkel A.Y."/>
            <person name="Slobodkin A.I."/>
        </authorList>
    </citation>
    <scope>NUCLEOTIDE SEQUENCE</scope>
    <source>
        <strain evidence="11">M08but</strain>
    </source>
</reference>
<comment type="similarity">
    <text evidence="1">Belongs to the prokaryotic molybdopterin-containing oxidoreductase family.</text>
</comment>
<gene>
    <name evidence="11" type="ORF">MRX98_16675</name>
</gene>
<dbReference type="Gene3D" id="3.40.50.740">
    <property type="match status" value="1"/>
</dbReference>
<evidence type="ECO:0000313" key="12">
    <source>
        <dbReference type="Proteomes" id="UP001165427"/>
    </source>
</evidence>
<evidence type="ECO:0000256" key="5">
    <source>
        <dbReference type="ARBA" id="ARBA00022729"/>
    </source>
</evidence>
<keyword evidence="6" id="KW-0560">Oxidoreductase</keyword>
<keyword evidence="5" id="KW-0732">Signal</keyword>
<dbReference type="Proteomes" id="UP001165427">
    <property type="component" value="Unassembled WGS sequence"/>
</dbReference>
<keyword evidence="12" id="KW-1185">Reference proteome</keyword>
<dbReference type="PANTHER" id="PTHR43742">
    <property type="entry name" value="TRIMETHYLAMINE-N-OXIDE REDUCTASE"/>
    <property type="match status" value="1"/>
</dbReference>
<dbReference type="GO" id="GO:0043546">
    <property type="term" value="F:molybdopterin cofactor binding"/>
    <property type="evidence" value="ECO:0007669"/>
    <property type="project" value="InterPro"/>
</dbReference>
<keyword evidence="8" id="KW-0411">Iron-sulfur</keyword>
<dbReference type="Pfam" id="PF01568">
    <property type="entry name" value="Molydop_binding"/>
    <property type="match status" value="1"/>
</dbReference>
<dbReference type="InterPro" id="IPR006963">
    <property type="entry name" value="Mopterin_OxRdtase_4Fe-4S_dom"/>
</dbReference>
<evidence type="ECO:0000256" key="4">
    <source>
        <dbReference type="ARBA" id="ARBA00022723"/>
    </source>
</evidence>
<evidence type="ECO:0000313" key="11">
    <source>
        <dbReference type="EMBL" id="MCJ8502221.1"/>
    </source>
</evidence>
<dbReference type="InterPro" id="IPR009010">
    <property type="entry name" value="Asp_de-COase-like_dom_sf"/>
</dbReference>
<dbReference type="GO" id="GO:0016491">
    <property type="term" value="F:oxidoreductase activity"/>
    <property type="evidence" value="ECO:0007669"/>
    <property type="project" value="InterPro"/>
</dbReference>
<dbReference type="PANTHER" id="PTHR43742:SF9">
    <property type="entry name" value="TETRATHIONATE REDUCTASE SUBUNIT A"/>
    <property type="match status" value="1"/>
</dbReference>
<dbReference type="SUPFAM" id="SSF50692">
    <property type="entry name" value="ADC-like"/>
    <property type="match status" value="1"/>
</dbReference>
<dbReference type="EMBL" id="JALJRB010000022">
    <property type="protein sequence ID" value="MCJ8502221.1"/>
    <property type="molecule type" value="Genomic_DNA"/>
</dbReference>
<dbReference type="GO" id="GO:0051536">
    <property type="term" value="F:iron-sulfur cluster binding"/>
    <property type="evidence" value="ECO:0007669"/>
    <property type="project" value="UniProtKB-KW"/>
</dbReference>
<keyword evidence="2" id="KW-0004">4Fe-4S</keyword>
<dbReference type="InterPro" id="IPR006656">
    <property type="entry name" value="Mopterin_OxRdtase"/>
</dbReference>
<dbReference type="InterPro" id="IPR050612">
    <property type="entry name" value="Prok_Mopterin_Oxidored"/>
</dbReference>
<dbReference type="GO" id="GO:0046872">
    <property type="term" value="F:metal ion binding"/>
    <property type="evidence" value="ECO:0007669"/>
    <property type="project" value="UniProtKB-KW"/>
</dbReference>
<dbReference type="Pfam" id="PF13247">
    <property type="entry name" value="Fer4_11"/>
    <property type="match status" value="1"/>
</dbReference>
<evidence type="ECO:0000256" key="8">
    <source>
        <dbReference type="ARBA" id="ARBA00023014"/>
    </source>
</evidence>
<dbReference type="PROSITE" id="PS51257">
    <property type="entry name" value="PROKAR_LIPOPROTEIN"/>
    <property type="match status" value="1"/>
</dbReference>
<dbReference type="Gene3D" id="3.40.228.10">
    <property type="entry name" value="Dimethylsulfoxide Reductase, domain 2"/>
    <property type="match status" value="1"/>
</dbReference>
<dbReference type="Gene3D" id="2.40.40.20">
    <property type="match status" value="1"/>
</dbReference>
<dbReference type="RefSeq" id="WP_246912637.1">
    <property type="nucleotide sequence ID" value="NZ_JALJRB010000022.1"/>
</dbReference>
<comment type="caution">
    <text evidence="11">The sequence shown here is derived from an EMBL/GenBank/DDBJ whole genome shotgun (WGS) entry which is preliminary data.</text>
</comment>
<dbReference type="InterPro" id="IPR006657">
    <property type="entry name" value="MoPterin_dinucl-bd_dom"/>
</dbReference>
<dbReference type="PROSITE" id="PS51669">
    <property type="entry name" value="4FE4S_MOW_BIS_MGD"/>
    <property type="match status" value="1"/>
</dbReference>
<evidence type="ECO:0000256" key="7">
    <source>
        <dbReference type="ARBA" id="ARBA00023004"/>
    </source>
</evidence>
<dbReference type="Gene3D" id="3.30.200.210">
    <property type="match status" value="1"/>
</dbReference>
<dbReference type="SUPFAM" id="SSF54862">
    <property type="entry name" value="4Fe-4S ferredoxins"/>
    <property type="match status" value="1"/>
</dbReference>
<keyword evidence="4" id="KW-0479">Metal-binding</keyword>
<evidence type="ECO:0000256" key="1">
    <source>
        <dbReference type="ARBA" id="ARBA00010312"/>
    </source>
</evidence>
<evidence type="ECO:0000256" key="6">
    <source>
        <dbReference type="ARBA" id="ARBA00023002"/>
    </source>
</evidence>
<dbReference type="InterPro" id="IPR017896">
    <property type="entry name" value="4Fe4S_Fe-S-bd"/>
</dbReference>
<dbReference type="SUPFAM" id="SSF53706">
    <property type="entry name" value="Formate dehydrogenase/DMSO reductase, domains 1-3"/>
    <property type="match status" value="1"/>
</dbReference>
<proteinExistence type="inferred from homology"/>
<organism evidence="11 12">
    <name type="scientific">Desulfatitalea alkaliphila</name>
    <dbReference type="NCBI Taxonomy" id="2929485"/>
    <lineage>
        <taxon>Bacteria</taxon>
        <taxon>Pseudomonadati</taxon>
        <taxon>Thermodesulfobacteriota</taxon>
        <taxon>Desulfobacteria</taxon>
        <taxon>Desulfobacterales</taxon>
        <taxon>Desulfosarcinaceae</taxon>
        <taxon>Desulfatitalea</taxon>
    </lineage>
</organism>
<evidence type="ECO:0000256" key="3">
    <source>
        <dbReference type="ARBA" id="ARBA00022505"/>
    </source>
</evidence>
<feature type="domain" description="4Fe-4S Mo/W bis-MGD-type" evidence="10">
    <location>
        <begin position="44"/>
        <end position="100"/>
    </location>
</feature>
<evidence type="ECO:0000256" key="2">
    <source>
        <dbReference type="ARBA" id="ARBA00022485"/>
    </source>
</evidence>
<dbReference type="AlphaFoldDB" id="A0AA41R5K9"/>
<keyword evidence="7" id="KW-0408">Iron</keyword>
<dbReference type="Gene3D" id="3.30.70.20">
    <property type="match status" value="2"/>
</dbReference>
<feature type="domain" description="4Fe-4S ferredoxin-type" evidence="9">
    <location>
        <begin position="752"/>
        <end position="782"/>
    </location>
</feature>
<protein>
    <submittedName>
        <fullName evidence="11">4Fe-4S dicluster domain-containing protein</fullName>
    </submittedName>
</protein>
<dbReference type="CDD" id="cd10551">
    <property type="entry name" value="PsrB"/>
    <property type="match status" value="1"/>
</dbReference>
<keyword evidence="3" id="KW-0500">Molybdenum</keyword>
<evidence type="ECO:0000259" key="9">
    <source>
        <dbReference type="PROSITE" id="PS51379"/>
    </source>
</evidence>
<evidence type="ECO:0000259" key="10">
    <source>
        <dbReference type="PROSITE" id="PS51669"/>
    </source>
</evidence>
<dbReference type="Pfam" id="PF00384">
    <property type="entry name" value="Molybdopterin"/>
    <property type="match status" value="1"/>
</dbReference>
<accession>A0AA41R5K9</accession>
<dbReference type="PROSITE" id="PS51379">
    <property type="entry name" value="4FE4S_FER_2"/>
    <property type="match status" value="1"/>
</dbReference>